<evidence type="ECO:0000256" key="2">
    <source>
        <dbReference type="ARBA" id="ARBA00006275"/>
    </source>
</evidence>
<dbReference type="EMBL" id="CP139558">
    <property type="protein sequence ID" value="WPU92209.1"/>
    <property type="molecule type" value="Genomic_DNA"/>
</dbReference>
<comment type="subcellular location">
    <subcellularLocation>
        <location evidence="1">Cell outer membrane</location>
    </subcellularLocation>
</comment>
<dbReference type="Pfam" id="PF07980">
    <property type="entry name" value="SusD_RagB"/>
    <property type="match status" value="1"/>
</dbReference>
<proteinExistence type="inferred from homology"/>
<evidence type="ECO:0000256" key="1">
    <source>
        <dbReference type="ARBA" id="ARBA00004442"/>
    </source>
</evidence>
<dbReference type="InterPro" id="IPR012944">
    <property type="entry name" value="SusD_RagB_dom"/>
</dbReference>
<evidence type="ECO:0000256" key="6">
    <source>
        <dbReference type="SAM" id="SignalP"/>
    </source>
</evidence>
<dbReference type="CDD" id="cd08977">
    <property type="entry name" value="SusD"/>
    <property type="match status" value="1"/>
</dbReference>
<feature type="domain" description="RagB/SusD" evidence="7">
    <location>
        <begin position="348"/>
        <end position="504"/>
    </location>
</feature>
<feature type="domain" description="SusD-like N-terminal" evidence="8">
    <location>
        <begin position="22"/>
        <end position="201"/>
    </location>
</feature>
<name>A0ABZ0TKG9_9SPHI</name>
<keyword evidence="10" id="KW-1185">Reference proteome</keyword>
<dbReference type="RefSeq" id="WP_321561371.1">
    <property type="nucleotide sequence ID" value="NZ_CP139558.1"/>
</dbReference>
<keyword evidence="5" id="KW-0998">Cell outer membrane</keyword>
<reference evidence="9 10" key="1">
    <citation type="submission" date="2023-11" db="EMBL/GenBank/DDBJ databases">
        <title>Analysis of the Genomes of Mucilaginibacter gossypii cycad 4 and M. sabulilitoris SNA2: microbes with the potential for plant growth promotion.</title>
        <authorList>
            <person name="Hirsch A.M."/>
            <person name="Humm E."/>
            <person name="Rubbi M."/>
            <person name="Del Vecchio G."/>
            <person name="Ha S.M."/>
            <person name="Pellegrini M."/>
            <person name="Gunsalus R.P."/>
        </authorList>
    </citation>
    <scope>NUCLEOTIDE SEQUENCE [LARGE SCALE GENOMIC DNA]</scope>
    <source>
        <strain evidence="9 10">SNA2</strain>
    </source>
</reference>
<evidence type="ECO:0000256" key="5">
    <source>
        <dbReference type="ARBA" id="ARBA00023237"/>
    </source>
</evidence>
<sequence>MMKKIIILSIALFSISAISCNKFLDEKPASFYTPENYYKSYQQAQNAVNGIYAFTRDFYAAVGLYEEDAMLMLENPTGQAKSDINQSNNNANLRNLAMQTTDLYFNVWWRSSYKGINAANLAIQNIPLISSSIVTDVQKNQLLGQAKFLRAWFYFNLVREFGDVPLVTEPTTSATGLQIPRTATKDVYEKLIVPDLLAAEKSGLPFSDNTGKVAIGAVKSLLAKVYETMAGFPLQQKDKLPLAKQEALDVINSGKYTLYQNYDQFRDAANDNKMENIFMVQFAPAIAGNPMFSFTLPSFSFISNGQQEIGTLLPEDTFFASYSASDKRKQEKQFFFSHAPNFSTGVDVQFKNGQHIYKFWDDVAQASGQYSGKCFPIIRLSDIMLLYAEAQNEADGTADANSYSYINAIRARANLAPLTGLSQDQFRQAVWRERNHELCFENITWFDMVRTRMVYDTKNDAFVPMVGYTFPGNNTAKFQAKHYLFPIPQAEIDANPKLTQNLGY</sequence>
<dbReference type="Proteomes" id="UP001324380">
    <property type="component" value="Chromosome"/>
</dbReference>
<dbReference type="PROSITE" id="PS51257">
    <property type="entry name" value="PROKAR_LIPOPROTEIN"/>
    <property type="match status" value="1"/>
</dbReference>
<evidence type="ECO:0000259" key="7">
    <source>
        <dbReference type="Pfam" id="PF07980"/>
    </source>
</evidence>
<dbReference type="InterPro" id="IPR011990">
    <property type="entry name" value="TPR-like_helical_dom_sf"/>
</dbReference>
<evidence type="ECO:0000256" key="4">
    <source>
        <dbReference type="ARBA" id="ARBA00023136"/>
    </source>
</evidence>
<dbReference type="Gene3D" id="1.25.40.390">
    <property type="match status" value="1"/>
</dbReference>
<evidence type="ECO:0000313" key="9">
    <source>
        <dbReference type="EMBL" id="WPU92209.1"/>
    </source>
</evidence>
<dbReference type="InterPro" id="IPR033985">
    <property type="entry name" value="SusD-like_N"/>
</dbReference>
<gene>
    <name evidence="9" type="ORF">SNE25_23080</name>
</gene>
<evidence type="ECO:0000259" key="8">
    <source>
        <dbReference type="Pfam" id="PF14322"/>
    </source>
</evidence>
<dbReference type="SUPFAM" id="SSF48452">
    <property type="entry name" value="TPR-like"/>
    <property type="match status" value="1"/>
</dbReference>
<keyword evidence="4" id="KW-0472">Membrane</keyword>
<comment type="similarity">
    <text evidence="2">Belongs to the SusD family.</text>
</comment>
<feature type="signal peptide" evidence="6">
    <location>
        <begin position="1"/>
        <end position="19"/>
    </location>
</feature>
<evidence type="ECO:0000313" key="10">
    <source>
        <dbReference type="Proteomes" id="UP001324380"/>
    </source>
</evidence>
<accession>A0ABZ0TKG9</accession>
<feature type="chain" id="PRO_5045191201" evidence="6">
    <location>
        <begin position="20"/>
        <end position="504"/>
    </location>
</feature>
<organism evidence="9 10">
    <name type="scientific">Mucilaginibacter sabulilitoris</name>
    <dbReference type="NCBI Taxonomy" id="1173583"/>
    <lineage>
        <taxon>Bacteria</taxon>
        <taxon>Pseudomonadati</taxon>
        <taxon>Bacteroidota</taxon>
        <taxon>Sphingobacteriia</taxon>
        <taxon>Sphingobacteriales</taxon>
        <taxon>Sphingobacteriaceae</taxon>
        <taxon>Mucilaginibacter</taxon>
    </lineage>
</organism>
<protein>
    <submittedName>
        <fullName evidence="9">RagB/SusD family nutrient uptake outer membrane protein</fullName>
    </submittedName>
</protein>
<dbReference type="Pfam" id="PF14322">
    <property type="entry name" value="SusD-like_3"/>
    <property type="match status" value="1"/>
</dbReference>
<evidence type="ECO:0000256" key="3">
    <source>
        <dbReference type="ARBA" id="ARBA00022729"/>
    </source>
</evidence>
<keyword evidence="3 6" id="KW-0732">Signal</keyword>